<gene>
    <name evidence="9" type="ORF">KHLLAP_LOCUS2366</name>
</gene>
<dbReference type="GO" id="GO:0003676">
    <property type="term" value="F:nucleic acid binding"/>
    <property type="evidence" value="ECO:0007669"/>
    <property type="project" value="InterPro"/>
</dbReference>
<dbReference type="Proteomes" id="UP001295740">
    <property type="component" value="Unassembled WGS sequence"/>
</dbReference>
<evidence type="ECO:0000256" key="3">
    <source>
        <dbReference type="ARBA" id="ARBA00012180"/>
    </source>
</evidence>
<keyword evidence="6" id="KW-0255">Endonuclease</keyword>
<dbReference type="EMBL" id="CAUWAG010000003">
    <property type="protein sequence ID" value="CAJ2501898.1"/>
    <property type="molecule type" value="Genomic_DNA"/>
</dbReference>
<name>A0AAI8VBN1_9PEZI</name>
<evidence type="ECO:0000256" key="5">
    <source>
        <dbReference type="ARBA" id="ARBA00022723"/>
    </source>
</evidence>
<keyword evidence="5" id="KW-0479">Metal-binding</keyword>
<dbReference type="Gene3D" id="3.30.420.10">
    <property type="entry name" value="Ribonuclease H-like superfamily/Ribonuclease H"/>
    <property type="match status" value="1"/>
</dbReference>
<dbReference type="Pfam" id="PF00075">
    <property type="entry name" value="RNase_H"/>
    <property type="match status" value="1"/>
</dbReference>
<keyword evidence="10" id="KW-1185">Reference proteome</keyword>
<evidence type="ECO:0000313" key="9">
    <source>
        <dbReference type="EMBL" id="CAJ2501898.1"/>
    </source>
</evidence>
<evidence type="ECO:0000256" key="2">
    <source>
        <dbReference type="ARBA" id="ARBA00005300"/>
    </source>
</evidence>
<dbReference type="InterPro" id="IPR012337">
    <property type="entry name" value="RNaseH-like_sf"/>
</dbReference>
<dbReference type="InterPro" id="IPR036397">
    <property type="entry name" value="RNaseH_sf"/>
</dbReference>
<organism evidence="9 10">
    <name type="scientific">Anthostomella pinea</name>
    <dbReference type="NCBI Taxonomy" id="933095"/>
    <lineage>
        <taxon>Eukaryota</taxon>
        <taxon>Fungi</taxon>
        <taxon>Dikarya</taxon>
        <taxon>Ascomycota</taxon>
        <taxon>Pezizomycotina</taxon>
        <taxon>Sordariomycetes</taxon>
        <taxon>Xylariomycetidae</taxon>
        <taxon>Xylariales</taxon>
        <taxon>Xylariaceae</taxon>
        <taxon>Anthostomella</taxon>
    </lineage>
</organism>
<comment type="catalytic activity">
    <reaction evidence="1">
        <text>Endonucleolytic cleavage to 5'-phosphomonoester.</text>
        <dbReference type="EC" id="3.1.26.4"/>
    </reaction>
</comment>
<keyword evidence="4" id="KW-0540">Nuclease</keyword>
<protein>
    <recommendedName>
        <fullName evidence="3">ribonuclease H</fullName>
        <ecNumber evidence="3">3.1.26.4</ecNumber>
    </recommendedName>
</protein>
<dbReference type="PANTHER" id="PTHR10642">
    <property type="entry name" value="RIBONUCLEASE H1"/>
    <property type="match status" value="1"/>
</dbReference>
<accession>A0AAI8VBN1</accession>
<evidence type="ECO:0000259" key="8">
    <source>
        <dbReference type="PROSITE" id="PS50879"/>
    </source>
</evidence>
<dbReference type="GO" id="GO:0046872">
    <property type="term" value="F:metal ion binding"/>
    <property type="evidence" value="ECO:0007669"/>
    <property type="project" value="UniProtKB-KW"/>
</dbReference>
<dbReference type="GO" id="GO:0004523">
    <property type="term" value="F:RNA-DNA hybrid ribonuclease activity"/>
    <property type="evidence" value="ECO:0007669"/>
    <property type="project" value="UniProtKB-EC"/>
</dbReference>
<keyword evidence="7" id="KW-0378">Hydrolase</keyword>
<evidence type="ECO:0000256" key="6">
    <source>
        <dbReference type="ARBA" id="ARBA00022759"/>
    </source>
</evidence>
<comment type="caution">
    <text evidence="9">The sequence shown here is derived from an EMBL/GenBank/DDBJ whole genome shotgun (WGS) entry which is preliminary data.</text>
</comment>
<proteinExistence type="inferred from homology"/>
<dbReference type="EC" id="3.1.26.4" evidence="3"/>
<evidence type="ECO:0000256" key="4">
    <source>
        <dbReference type="ARBA" id="ARBA00022722"/>
    </source>
</evidence>
<evidence type="ECO:0000256" key="1">
    <source>
        <dbReference type="ARBA" id="ARBA00000077"/>
    </source>
</evidence>
<evidence type="ECO:0000256" key="7">
    <source>
        <dbReference type="ARBA" id="ARBA00022801"/>
    </source>
</evidence>
<dbReference type="PANTHER" id="PTHR10642:SF26">
    <property type="entry name" value="RIBONUCLEASE H1"/>
    <property type="match status" value="1"/>
</dbReference>
<evidence type="ECO:0000313" key="10">
    <source>
        <dbReference type="Proteomes" id="UP001295740"/>
    </source>
</evidence>
<dbReference type="PROSITE" id="PS50879">
    <property type="entry name" value="RNASE_H_1"/>
    <property type="match status" value="1"/>
</dbReference>
<reference evidence="9" key="1">
    <citation type="submission" date="2023-10" db="EMBL/GenBank/DDBJ databases">
        <authorList>
            <person name="Hackl T."/>
        </authorList>
    </citation>
    <scope>NUCLEOTIDE SEQUENCE</scope>
</reference>
<dbReference type="InterPro" id="IPR002156">
    <property type="entry name" value="RNaseH_domain"/>
</dbReference>
<comment type="similarity">
    <text evidence="2">Belongs to the RNase H family.</text>
</comment>
<dbReference type="AlphaFoldDB" id="A0AAI8VBN1"/>
<dbReference type="GO" id="GO:0043137">
    <property type="term" value="P:DNA replication, removal of RNA primer"/>
    <property type="evidence" value="ECO:0007669"/>
    <property type="project" value="TreeGrafter"/>
</dbReference>
<sequence>MAPPARPHLRAAWKLSFRVVPPAGTPHTSQRAELTAAIGALTAVQPWNTVRGGQFPCNIPESCDKLCPVQHVVVKSDSSYLVEGMTSWVEKWATNGWLTAKRTEVAVDWWLVPRAQNREADLLANEGLRSRFRLGNCGLELLY</sequence>
<feature type="domain" description="RNase H type-1" evidence="8">
    <location>
        <begin position="1"/>
        <end position="143"/>
    </location>
</feature>
<dbReference type="SUPFAM" id="SSF53098">
    <property type="entry name" value="Ribonuclease H-like"/>
    <property type="match status" value="1"/>
</dbReference>
<dbReference type="InterPro" id="IPR050092">
    <property type="entry name" value="RNase_H"/>
</dbReference>